<organism evidence="1 2">
    <name type="scientific">Ceratodon purpureus</name>
    <name type="common">Fire moss</name>
    <name type="synonym">Dicranum purpureum</name>
    <dbReference type="NCBI Taxonomy" id="3225"/>
    <lineage>
        <taxon>Eukaryota</taxon>
        <taxon>Viridiplantae</taxon>
        <taxon>Streptophyta</taxon>
        <taxon>Embryophyta</taxon>
        <taxon>Bryophyta</taxon>
        <taxon>Bryophytina</taxon>
        <taxon>Bryopsida</taxon>
        <taxon>Dicranidae</taxon>
        <taxon>Pseudoditrichales</taxon>
        <taxon>Ditrichaceae</taxon>
        <taxon>Ceratodon</taxon>
    </lineage>
</organism>
<dbReference type="Proteomes" id="UP000822688">
    <property type="component" value="Chromosome 6"/>
</dbReference>
<gene>
    <name evidence="1" type="ORF">KC19_6G014900</name>
</gene>
<reference evidence="1 2" key="1">
    <citation type="submission" date="2020-06" db="EMBL/GenBank/DDBJ databases">
        <title>WGS assembly of Ceratodon purpureus strain R40.</title>
        <authorList>
            <person name="Carey S.B."/>
            <person name="Jenkins J."/>
            <person name="Shu S."/>
            <person name="Lovell J.T."/>
            <person name="Sreedasyam A."/>
            <person name="Maumus F."/>
            <person name="Tiley G.P."/>
            <person name="Fernandez-Pozo N."/>
            <person name="Barry K."/>
            <person name="Chen C."/>
            <person name="Wang M."/>
            <person name="Lipzen A."/>
            <person name="Daum C."/>
            <person name="Saski C.A."/>
            <person name="Payton A.C."/>
            <person name="Mcbreen J.C."/>
            <person name="Conrad R.E."/>
            <person name="Kollar L.M."/>
            <person name="Olsson S."/>
            <person name="Huttunen S."/>
            <person name="Landis J.B."/>
            <person name="Wickett N.J."/>
            <person name="Johnson M.G."/>
            <person name="Rensing S.A."/>
            <person name="Grimwood J."/>
            <person name="Schmutz J."/>
            <person name="Mcdaniel S.F."/>
        </authorList>
    </citation>
    <scope>NUCLEOTIDE SEQUENCE [LARGE SCALE GENOMIC DNA]</scope>
    <source>
        <strain evidence="1 2">R40</strain>
    </source>
</reference>
<keyword evidence="2" id="KW-1185">Reference proteome</keyword>
<evidence type="ECO:0000313" key="2">
    <source>
        <dbReference type="Proteomes" id="UP000822688"/>
    </source>
</evidence>
<accession>A0A8T0HAR8</accession>
<dbReference type="AlphaFoldDB" id="A0A8T0HAR8"/>
<dbReference type="EMBL" id="CM026427">
    <property type="protein sequence ID" value="KAG0568370.1"/>
    <property type="molecule type" value="Genomic_DNA"/>
</dbReference>
<proteinExistence type="predicted"/>
<comment type="caution">
    <text evidence="1">The sequence shown here is derived from an EMBL/GenBank/DDBJ whole genome shotgun (WGS) entry which is preliminary data.</text>
</comment>
<protein>
    <submittedName>
        <fullName evidence="1">Uncharacterized protein</fullName>
    </submittedName>
</protein>
<evidence type="ECO:0000313" key="1">
    <source>
        <dbReference type="EMBL" id="KAG0568370.1"/>
    </source>
</evidence>
<sequence>MGRITMPALTSDPGAYKCKGLPDSGILVSEIRDEVPVSVVCKYFGSKSSKSGWKYKERTTPEQQAAILSLYQRVYEVEDIPNKEITLGFAKGLILMSRGEKVNWKQFSDARIEYRESLKRKRKENRSELKRGRECEVSEIATRVGSRRCLAPSLGFFSQSLNLTMKSEEMVVPAMGSKGGEGRVRVGPCWERHEVESMVAIIQNSANFVAVLKVLVEESQREKVSLEGKLRRAKMLLSDRQMMLDDSAAEVAKYVEELQSRMP</sequence>
<name>A0A8T0HAR8_CERPU</name>